<comment type="caution">
    <text evidence="1">The sequence shown here is derived from an EMBL/GenBank/DDBJ whole genome shotgun (WGS) entry which is preliminary data.</text>
</comment>
<dbReference type="Proteomes" id="UP000003112">
    <property type="component" value="Unassembled WGS sequence"/>
</dbReference>
<organism evidence="1 2">
    <name type="scientific">Segatella buccae ATCC 33574</name>
    <dbReference type="NCBI Taxonomy" id="873513"/>
    <lineage>
        <taxon>Bacteria</taxon>
        <taxon>Pseudomonadati</taxon>
        <taxon>Bacteroidota</taxon>
        <taxon>Bacteroidia</taxon>
        <taxon>Bacteroidales</taxon>
        <taxon>Prevotellaceae</taxon>
        <taxon>Segatella</taxon>
    </lineage>
</organism>
<evidence type="ECO:0000313" key="1">
    <source>
        <dbReference type="EMBL" id="EFU31362.1"/>
    </source>
</evidence>
<sequence>MKLTKIEKKPYTQFFHTHLSVLSHSSHSSHQAYQFPHLAQTTLQNGHTWKLIRAESEAHPGRMTPHFKVETYLFKELTDW</sequence>
<keyword evidence="2" id="KW-1185">Reference proteome</keyword>
<dbReference type="HOGENOM" id="CLU_2586772_0_0_10"/>
<dbReference type="AlphaFoldDB" id="E6K542"/>
<evidence type="ECO:0000313" key="2">
    <source>
        <dbReference type="Proteomes" id="UP000003112"/>
    </source>
</evidence>
<proteinExistence type="predicted"/>
<accession>E6K542</accession>
<name>E6K542_9BACT</name>
<reference evidence="1 2" key="1">
    <citation type="submission" date="2010-10" db="EMBL/GenBank/DDBJ databases">
        <authorList>
            <person name="Muzny D."/>
            <person name="Qin X."/>
            <person name="Deng J."/>
            <person name="Jiang H."/>
            <person name="Liu Y."/>
            <person name="Qu J."/>
            <person name="Song X.-Z."/>
            <person name="Zhang L."/>
            <person name="Thornton R."/>
            <person name="Coyle M."/>
            <person name="Francisco L."/>
            <person name="Jackson L."/>
            <person name="Javaid M."/>
            <person name="Korchina V."/>
            <person name="Kovar C."/>
            <person name="Mata R."/>
            <person name="Mathew T."/>
            <person name="Ngo R."/>
            <person name="Nguyen L."/>
            <person name="Nguyen N."/>
            <person name="Okwuonu G."/>
            <person name="Ongeri F."/>
            <person name="Pham C."/>
            <person name="Simmons D."/>
            <person name="Wilczek-Boney K."/>
            <person name="Hale W."/>
            <person name="Jakkamsetti A."/>
            <person name="Pham P."/>
            <person name="Ruth R."/>
            <person name="San Lucas F."/>
            <person name="Warren J."/>
            <person name="Zhang J."/>
            <person name="Zhao Z."/>
            <person name="Zhou C."/>
            <person name="Zhu D."/>
            <person name="Lee S."/>
            <person name="Bess C."/>
            <person name="Blankenburg K."/>
            <person name="Forbes L."/>
            <person name="Fu Q."/>
            <person name="Gubbala S."/>
            <person name="Hirani K."/>
            <person name="Jayaseelan J.C."/>
            <person name="Lara F."/>
            <person name="Munidasa M."/>
            <person name="Palculict T."/>
            <person name="Patil S."/>
            <person name="Pu L.-L."/>
            <person name="Saada N."/>
            <person name="Tang L."/>
            <person name="Weissenberger G."/>
            <person name="Zhu Y."/>
            <person name="Hemphill L."/>
            <person name="Shang Y."/>
            <person name="Youmans B."/>
            <person name="Ayvaz T."/>
            <person name="Ross M."/>
            <person name="Santibanez J."/>
            <person name="Aqrawi P."/>
            <person name="Gross S."/>
            <person name="Joshi V."/>
            <person name="Fowler G."/>
            <person name="Nazareth L."/>
            <person name="Reid J."/>
            <person name="Worley K."/>
            <person name="Petrosino J."/>
            <person name="Highlander S."/>
            <person name="Gibbs R."/>
        </authorList>
    </citation>
    <scope>NUCLEOTIDE SEQUENCE [LARGE SCALE GENOMIC DNA]</scope>
    <source>
        <strain evidence="1 2">ATCC 33574</strain>
    </source>
</reference>
<dbReference type="EMBL" id="AEPD01000015">
    <property type="protein sequence ID" value="EFU31362.1"/>
    <property type="molecule type" value="Genomic_DNA"/>
</dbReference>
<protein>
    <submittedName>
        <fullName evidence="1">Uncharacterized protein</fullName>
    </submittedName>
</protein>
<gene>
    <name evidence="1" type="ORF">HMPREF6485_0755</name>
</gene>